<accession>A0ABQ7QDY2</accession>
<dbReference type="EMBL" id="JAHIBW010000017">
    <property type="protein sequence ID" value="KAG7303108.1"/>
    <property type="molecule type" value="Genomic_DNA"/>
</dbReference>
<proteinExistence type="predicted"/>
<keyword evidence="2" id="KW-1185">Reference proteome</keyword>
<protein>
    <submittedName>
        <fullName evidence="1">Uncharacterized protein</fullName>
    </submittedName>
</protein>
<reference evidence="1 2" key="1">
    <citation type="submission" date="2021-06" db="EMBL/GenBank/DDBJ databases">
        <title>A haploid diamondback moth (Plutella xylostella L.) genome assembly resolves 31 chromosomes and identifies a diamide resistance mutation.</title>
        <authorList>
            <person name="Ward C.M."/>
            <person name="Perry K.D."/>
            <person name="Baker G."/>
            <person name="Powis K."/>
            <person name="Heckel D.G."/>
            <person name="Baxter S.W."/>
        </authorList>
    </citation>
    <scope>NUCLEOTIDE SEQUENCE [LARGE SCALE GENOMIC DNA]</scope>
    <source>
        <strain evidence="1 2">LV</strain>
        <tissue evidence="1">Single pupa</tissue>
    </source>
</reference>
<evidence type="ECO:0000313" key="2">
    <source>
        <dbReference type="Proteomes" id="UP000823941"/>
    </source>
</evidence>
<sequence length="69" mass="8052">MDRLKFKEDWSVYVDGFSEDEGIQGCDWYERDVDELDMVRVKEDAALRARALAALQRLCSVDYDSGTWL</sequence>
<dbReference type="Proteomes" id="UP000823941">
    <property type="component" value="Chromosome 17"/>
</dbReference>
<evidence type="ECO:0000313" key="1">
    <source>
        <dbReference type="EMBL" id="KAG7303108.1"/>
    </source>
</evidence>
<comment type="caution">
    <text evidence="1">The sequence shown here is derived from an EMBL/GenBank/DDBJ whole genome shotgun (WGS) entry which is preliminary data.</text>
</comment>
<name>A0ABQ7QDY2_PLUXY</name>
<organism evidence="1 2">
    <name type="scientific">Plutella xylostella</name>
    <name type="common">Diamondback moth</name>
    <name type="synonym">Plutella maculipennis</name>
    <dbReference type="NCBI Taxonomy" id="51655"/>
    <lineage>
        <taxon>Eukaryota</taxon>
        <taxon>Metazoa</taxon>
        <taxon>Ecdysozoa</taxon>
        <taxon>Arthropoda</taxon>
        <taxon>Hexapoda</taxon>
        <taxon>Insecta</taxon>
        <taxon>Pterygota</taxon>
        <taxon>Neoptera</taxon>
        <taxon>Endopterygota</taxon>
        <taxon>Lepidoptera</taxon>
        <taxon>Glossata</taxon>
        <taxon>Ditrysia</taxon>
        <taxon>Yponomeutoidea</taxon>
        <taxon>Plutellidae</taxon>
        <taxon>Plutella</taxon>
    </lineage>
</organism>
<gene>
    <name evidence="1" type="ORF">JYU34_013137</name>
</gene>